<dbReference type="EMBL" id="MU273533">
    <property type="protein sequence ID" value="KAI0032910.1"/>
    <property type="molecule type" value="Genomic_DNA"/>
</dbReference>
<keyword evidence="1" id="KW-0347">Helicase</keyword>
<dbReference type="Proteomes" id="UP000814128">
    <property type="component" value="Unassembled WGS sequence"/>
</dbReference>
<keyword evidence="2" id="KW-1185">Reference proteome</keyword>
<reference evidence="1" key="1">
    <citation type="submission" date="2021-02" db="EMBL/GenBank/DDBJ databases">
        <authorList>
            <consortium name="DOE Joint Genome Institute"/>
            <person name="Ahrendt S."/>
            <person name="Looney B.P."/>
            <person name="Miyauchi S."/>
            <person name="Morin E."/>
            <person name="Drula E."/>
            <person name="Courty P.E."/>
            <person name="Chicoki N."/>
            <person name="Fauchery L."/>
            <person name="Kohler A."/>
            <person name="Kuo A."/>
            <person name="Labutti K."/>
            <person name="Pangilinan J."/>
            <person name="Lipzen A."/>
            <person name="Riley R."/>
            <person name="Andreopoulos W."/>
            <person name="He G."/>
            <person name="Johnson J."/>
            <person name="Barry K.W."/>
            <person name="Grigoriev I.V."/>
            <person name="Nagy L."/>
            <person name="Hibbett D."/>
            <person name="Henrissat B."/>
            <person name="Matheny P.B."/>
            <person name="Labbe J."/>
            <person name="Martin F."/>
        </authorList>
    </citation>
    <scope>NUCLEOTIDE SEQUENCE</scope>
    <source>
        <strain evidence="1">EC-137</strain>
    </source>
</reference>
<accession>A0ACB8QN22</accession>
<evidence type="ECO:0000313" key="2">
    <source>
        <dbReference type="Proteomes" id="UP000814128"/>
    </source>
</evidence>
<evidence type="ECO:0000313" key="1">
    <source>
        <dbReference type="EMBL" id="KAI0032910.1"/>
    </source>
</evidence>
<sequence>MVHATSSTQGPVYELFDADDDEGWDLEEDAHEADDAIPAVFARYSVDEAAEVLYNPPVVTTSEELRRNQHYAEVMDVLRQAFNMNSFRKHQLEAIIATLEGRDVVVLMPTGGGKSLCYQLPALCERGKTRGVTIVITPLLALMIDQVLALQARGIRAMMLNGEQTPDEQETAFSLLRGPARDKPQMFYLTPERISAGRMLPTLRELYRTEQLARFVVDEAHLIYTWGRDFRCSFTQLSMLRQTFPKVPIMAVTATAPPVILHDIVSTLGLRDCLRLEQSYNRANLYYSVLAKPRNIAEEIEKTIKENYGGQTGIIYCIGKDKCEVVAKQLRDKGMSARHFHADLQPADKKSTLEAWMNDECRIIVATIAFGMGIDKPDVRFVIHHDVPASMTGYIQETGRAGRDGKRSDCILFKKPGDCSFHIRRIKENPDLSDDERQRQIDEVNDIVEFINDDTTCRRTQLLRRFGQTFNPEKCGGTCDNCQRGDGASIDLDTTAEARSLALLAQSAWEKDPNQRIARGHWISAFLGKKVRDVVDRGLHTLPGFGNGKSLGQKIAQYVFDRLVSIDVLDSY</sequence>
<keyword evidence="1" id="KW-0067">ATP-binding</keyword>
<proteinExistence type="predicted"/>
<keyword evidence="1" id="KW-0547">Nucleotide-binding</keyword>
<feature type="non-terminal residue" evidence="1">
    <location>
        <position position="572"/>
    </location>
</feature>
<keyword evidence="1" id="KW-0378">Hydrolase</keyword>
<protein>
    <submittedName>
        <fullName evidence="1">ATP-dependent DNA helicase</fullName>
    </submittedName>
</protein>
<reference evidence="1" key="2">
    <citation type="journal article" date="2022" name="New Phytol.">
        <title>Evolutionary transition to the ectomycorrhizal habit in the genomes of a hyperdiverse lineage of mushroom-forming fungi.</title>
        <authorList>
            <person name="Looney B."/>
            <person name="Miyauchi S."/>
            <person name="Morin E."/>
            <person name="Drula E."/>
            <person name="Courty P.E."/>
            <person name="Kohler A."/>
            <person name="Kuo A."/>
            <person name="LaButti K."/>
            <person name="Pangilinan J."/>
            <person name="Lipzen A."/>
            <person name="Riley R."/>
            <person name="Andreopoulos W."/>
            <person name="He G."/>
            <person name="Johnson J."/>
            <person name="Nolan M."/>
            <person name="Tritt A."/>
            <person name="Barry K.W."/>
            <person name="Grigoriev I.V."/>
            <person name="Nagy L.G."/>
            <person name="Hibbett D."/>
            <person name="Henrissat B."/>
            <person name="Matheny P.B."/>
            <person name="Labbe J."/>
            <person name="Martin F.M."/>
        </authorList>
    </citation>
    <scope>NUCLEOTIDE SEQUENCE</scope>
    <source>
        <strain evidence="1">EC-137</strain>
    </source>
</reference>
<comment type="caution">
    <text evidence="1">The sequence shown here is derived from an EMBL/GenBank/DDBJ whole genome shotgun (WGS) entry which is preliminary data.</text>
</comment>
<name>A0ACB8QN22_9AGAM</name>
<gene>
    <name evidence="1" type="ORF">K488DRAFT_48859</name>
</gene>
<organism evidence="1 2">
    <name type="scientific">Vararia minispora EC-137</name>
    <dbReference type="NCBI Taxonomy" id="1314806"/>
    <lineage>
        <taxon>Eukaryota</taxon>
        <taxon>Fungi</taxon>
        <taxon>Dikarya</taxon>
        <taxon>Basidiomycota</taxon>
        <taxon>Agaricomycotina</taxon>
        <taxon>Agaricomycetes</taxon>
        <taxon>Russulales</taxon>
        <taxon>Lachnocladiaceae</taxon>
        <taxon>Vararia</taxon>
    </lineage>
</organism>